<evidence type="ECO:0000259" key="8">
    <source>
        <dbReference type="Pfam" id="PF00670"/>
    </source>
</evidence>
<organism evidence="9 10">
    <name type="scientific">Trifolium medium</name>
    <dbReference type="NCBI Taxonomy" id="97028"/>
    <lineage>
        <taxon>Eukaryota</taxon>
        <taxon>Viridiplantae</taxon>
        <taxon>Streptophyta</taxon>
        <taxon>Embryophyta</taxon>
        <taxon>Tracheophyta</taxon>
        <taxon>Spermatophyta</taxon>
        <taxon>Magnoliopsida</taxon>
        <taxon>eudicotyledons</taxon>
        <taxon>Gunneridae</taxon>
        <taxon>Pentapetalae</taxon>
        <taxon>rosids</taxon>
        <taxon>fabids</taxon>
        <taxon>Fabales</taxon>
        <taxon>Fabaceae</taxon>
        <taxon>Papilionoideae</taxon>
        <taxon>50 kb inversion clade</taxon>
        <taxon>NPAAA clade</taxon>
        <taxon>Hologalegina</taxon>
        <taxon>IRL clade</taxon>
        <taxon>Trifolieae</taxon>
        <taxon>Trifolium</taxon>
    </lineage>
</organism>
<dbReference type="InterPro" id="IPR015878">
    <property type="entry name" value="Ado_hCys_hydrolase_NAD-bd"/>
</dbReference>
<reference evidence="9 10" key="1">
    <citation type="journal article" date="2018" name="Front. Plant Sci.">
        <title>Red Clover (Trifolium pratense) and Zigzag Clover (T. medium) - A Picture of Genomic Similarities and Differences.</title>
        <authorList>
            <person name="Dluhosova J."/>
            <person name="Istvanek J."/>
            <person name="Nedelnik J."/>
            <person name="Repkova J."/>
        </authorList>
    </citation>
    <scope>NUCLEOTIDE SEQUENCE [LARGE SCALE GENOMIC DNA]</scope>
    <source>
        <strain evidence="10">cv. 10/8</strain>
        <tissue evidence="9">Leaf</tissue>
    </source>
</reference>
<dbReference type="Pfam" id="PF00670">
    <property type="entry name" value="AdoHcyase_NAD"/>
    <property type="match status" value="1"/>
</dbReference>
<dbReference type="Gene3D" id="3.40.50.720">
    <property type="entry name" value="NAD(P)-binding Rossmann-like Domain"/>
    <property type="match status" value="1"/>
</dbReference>
<sequence length="55" mass="6308">MVSDMKKMKNNAIVCNIGHFDNEIDMHGLETYPGVKRITIKPQTDRWVFPETNSG</sequence>
<evidence type="ECO:0000313" key="10">
    <source>
        <dbReference type="Proteomes" id="UP000265520"/>
    </source>
</evidence>
<feature type="domain" description="S-adenosyl-L-homocysteine hydrolase NAD binding" evidence="8">
    <location>
        <begin position="2"/>
        <end position="52"/>
    </location>
</feature>
<comment type="caution">
    <text evidence="9">The sequence shown here is derived from an EMBL/GenBank/DDBJ whole genome shotgun (WGS) entry which is preliminary data.</text>
</comment>
<evidence type="ECO:0000256" key="3">
    <source>
        <dbReference type="ARBA" id="ARBA00007122"/>
    </source>
</evidence>
<dbReference type="AlphaFoldDB" id="A0A392VU04"/>
<comment type="similarity">
    <text evidence="3">Belongs to the adenosylhomocysteinase family.</text>
</comment>
<accession>A0A392VU04</accession>
<dbReference type="Proteomes" id="UP000265520">
    <property type="component" value="Unassembled WGS sequence"/>
</dbReference>
<dbReference type="UniPathway" id="UPA00314">
    <property type="reaction ID" value="UER00076"/>
</dbReference>
<evidence type="ECO:0000256" key="7">
    <source>
        <dbReference type="ARBA" id="ARBA00048858"/>
    </source>
</evidence>
<feature type="non-terminal residue" evidence="9">
    <location>
        <position position="55"/>
    </location>
</feature>
<dbReference type="EC" id="3.13.2.1" evidence="6"/>
<dbReference type="PANTHER" id="PTHR23420">
    <property type="entry name" value="ADENOSYLHOMOCYSTEINASE"/>
    <property type="match status" value="1"/>
</dbReference>
<protein>
    <recommendedName>
        <fullName evidence="4">Adenosylhomocysteinase</fullName>
        <ecNumber evidence="6">3.13.2.1</ecNumber>
    </recommendedName>
    <alternativeName>
        <fullName evidence="5">S-adenosyl-L-homocysteine hydrolase</fullName>
    </alternativeName>
</protein>
<name>A0A392VU04_9FABA</name>
<comment type="catalytic activity">
    <reaction evidence="7">
        <text>S-adenosyl-L-homocysteine + H2O = L-homocysteine + adenosine</text>
        <dbReference type="Rhea" id="RHEA:21708"/>
        <dbReference type="ChEBI" id="CHEBI:15377"/>
        <dbReference type="ChEBI" id="CHEBI:16335"/>
        <dbReference type="ChEBI" id="CHEBI:57856"/>
        <dbReference type="ChEBI" id="CHEBI:58199"/>
        <dbReference type="EC" id="3.13.2.1"/>
    </reaction>
</comment>
<evidence type="ECO:0000256" key="2">
    <source>
        <dbReference type="ARBA" id="ARBA00005195"/>
    </source>
</evidence>
<dbReference type="EMBL" id="LXQA011245005">
    <property type="protein sequence ID" value="MCI90451.1"/>
    <property type="molecule type" value="Genomic_DNA"/>
</dbReference>
<evidence type="ECO:0000256" key="6">
    <source>
        <dbReference type="ARBA" id="ARBA00034527"/>
    </source>
</evidence>
<dbReference type="PANTHER" id="PTHR23420:SF0">
    <property type="entry name" value="ADENOSYLHOMOCYSTEINASE"/>
    <property type="match status" value="1"/>
</dbReference>
<dbReference type="InterPro" id="IPR000043">
    <property type="entry name" value="Adenosylhomocysteinase-like"/>
</dbReference>
<dbReference type="InterPro" id="IPR036291">
    <property type="entry name" value="NAD(P)-bd_dom_sf"/>
</dbReference>
<dbReference type="GO" id="GO:0005829">
    <property type="term" value="C:cytosol"/>
    <property type="evidence" value="ECO:0007669"/>
    <property type="project" value="TreeGrafter"/>
</dbReference>
<evidence type="ECO:0000256" key="5">
    <source>
        <dbReference type="ARBA" id="ARBA00033091"/>
    </source>
</evidence>
<evidence type="ECO:0000313" key="9">
    <source>
        <dbReference type="EMBL" id="MCI90451.1"/>
    </source>
</evidence>
<proteinExistence type="inferred from homology"/>
<comment type="function">
    <text evidence="1">Adenosylhomocysteine is a competitive inhibitor of S-adenosyl-L-methionine-dependent methyl transferase reactions; therefore adenosylhomocysteinase may play a key role in the control of methylations via regulation of the intracellular concentration of adenosylhomocysteine.</text>
</comment>
<dbReference type="GO" id="GO:0004013">
    <property type="term" value="F:adenosylhomocysteinase activity"/>
    <property type="evidence" value="ECO:0007669"/>
    <property type="project" value="UniProtKB-EC"/>
</dbReference>
<comment type="pathway">
    <text evidence="2">Amino-acid biosynthesis; L-homocysteine biosynthesis; L-homocysteine from S-adenosyl-L-homocysteine: step 1/1.</text>
</comment>
<evidence type="ECO:0000256" key="4">
    <source>
        <dbReference type="ARBA" id="ARBA00022091"/>
    </source>
</evidence>
<dbReference type="GO" id="GO:0033353">
    <property type="term" value="P:S-adenosylmethionine cycle"/>
    <property type="evidence" value="ECO:0007669"/>
    <property type="project" value="TreeGrafter"/>
</dbReference>
<keyword evidence="10" id="KW-1185">Reference proteome</keyword>
<evidence type="ECO:0000256" key="1">
    <source>
        <dbReference type="ARBA" id="ARBA00002639"/>
    </source>
</evidence>
<dbReference type="SUPFAM" id="SSF51735">
    <property type="entry name" value="NAD(P)-binding Rossmann-fold domains"/>
    <property type="match status" value="1"/>
</dbReference>